<comment type="caution">
    <text evidence="1">The sequence shown here is derived from an EMBL/GenBank/DDBJ whole genome shotgun (WGS) entry which is preliminary data.</text>
</comment>
<proteinExistence type="predicted"/>
<evidence type="ECO:0000313" key="2">
    <source>
        <dbReference type="Proteomes" id="UP000291286"/>
    </source>
</evidence>
<dbReference type="RefSeq" id="WP_130518155.1">
    <property type="nucleotide sequence ID" value="NZ_SHMB01000003.1"/>
</dbReference>
<accession>A0A4Q8LIL0</accession>
<dbReference type="AlphaFoldDB" id="A0A4Q8LIL0"/>
<dbReference type="EMBL" id="SHMB01000003">
    <property type="protein sequence ID" value="TAA29800.1"/>
    <property type="molecule type" value="Genomic_DNA"/>
</dbReference>
<dbReference type="Proteomes" id="UP000291286">
    <property type="component" value="Unassembled WGS sequence"/>
</dbReference>
<name>A0A4Q8LIL0_9GAMM</name>
<evidence type="ECO:0000313" key="1">
    <source>
        <dbReference type="EMBL" id="TAA29800.1"/>
    </source>
</evidence>
<dbReference type="Gene3D" id="2.60.34.30">
    <property type="entry name" value="Competence, DNA-entry nuclease inhibitor, ComJ"/>
    <property type="match status" value="1"/>
</dbReference>
<dbReference type="InterPro" id="IPR038691">
    <property type="entry name" value="ComJ_sf"/>
</dbReference>
<organism evidence="1 2">
    <name type="scientific">Pseudoxanthomonas winnipegensis</name>
    <dbReference type="NCBI Taxonomy" id="2480810"/>
    <lineage>
        <taxon>Bacteria</taxon>
        <taxon>Pseudomonadati</taxon>
        <taxon>Pseudomonadota</taxon>
        <taxon>Gammaproteobacteria</taxon>
        <taxon>Lysobacterales</taxon>
        <taxon>Lysobacteraceae</taxon>
        <taxon>Pseudoxanthomonas</taxon>
    </lineage>
</organism>
<protein>
    <submittedName>
        <fullName evidence="1">Uncharacterized protein</fullName>
    </submittedName>
</protein>
<reference evidence="1 2" key="1">
    <citation type="submission" date="2019-02" db="EMBL/GenBank/DDBJ databases">
        <title>WGS of Pseudoxanthomonas species novum from clinical isolates.</title>
        <authorList>
            <person name="Bernier A.-M."/>
            <person name="Bernard K."/>
            <person name="Vachon A."/>
        </authorList>
    </citation>
    <scope>NUCLEOTIDE SEQUENCE [LARGE SCALE GENOMIC DNA]</scope>
    <source>
        <strain evidence="1 2">NML171202</strain>
    </source>
</reference>
<gene>
    <name evidence="1" type="ORF">EA661_09650</name>
</gene>
<sequence length="153" mass="16887">MTVHRLEIFADYFQFYLQDECSSGDLSAAWDQQSVDRKLAVSSGVVGIRTVRNVTVPVELEILESEPLPGRDGFDHVVQGTLVLQSSRLIVAGWADDLADAPRFDVAPDIYRVMLSASGLTTLSPDGLEGEDRYLVQLWPASPIDPFVLKQHA</sequence>